<comment type="similarity">
    <text evidence="3">Belongs to the extended synaptotagmin family.</text>
</comment>
<evidence type="ECO:0000256" key="11">
    <source>
        <dbReference type="ARBA" id="ARBA00022989"/>
    </source>
</evidence>
<dbReference type="GO" id="GO:0035091">
    <property type="term" value="F:phosphatidylinositol binding"/>
    <property type="evidence" value="ECO:0007669"/>
    <property type="project" value="TreeGrafter"/>
</dbReference>
<comment type="subcellular location">
    <subcellularLocation>
        <location evidence="1">Cell membrane</location>
        <topology evidence="1">Peripheral membrane protein</topology>
    </subcellularLocation>
    <subcellularLocation>
        <location evidence="2">Endoplasmic reticulum membrane</location>
        <topology evidence="2">Multi-pass membrane protein</topology>
    </subcellularLocation>
</comment>
<evidence type="ECO:0000313" key="20">
    <source>
        <dbReference type="EMBL" id="CAF4176108.1"/>
    </source>
</evidence>
<evidence type="ECO:0000256" key="14">
    <source>
        <dbReference type="ARBA" id="ARBA00023136"/>
    </source>
</evidence>
<dbReference type="GO" id="GO:0006869">
    <property type="term" value="P:lipid transport"/>
    <property type="evidence" value="ECO:0007669"/>
    <property type="project" value="UniProtKB-KW"/>
</dbReference>
<dbReference type="GO" id="GO:0031210">
    <property type="term" value="F:phosphatidylcholine binding"/>
    <property type="evidence" value="ECO:0007669"/>
    <property type="project" value="TreeGrafter"/>
</dbReference>
<evidence type="ECO:0000256" key="15">
    <source>
        <dbReference type="PROSITE-ProRule" id="PRU00023"/>
    </source>
</evidence>
<evidence type="ECO:0000256" key="3">
    <source>
        <dbReference type="ARBA" id="ARBA00005867"/>
    </source>
</evidence>
<dbReference type="SMART" id="SM00239">
    <property type="entry name" value="C2"/>
    <property type="match status" value="3"/>
</dbReference>
<dbReference type="SMART" id="SM00248">
    <property type="entry name" value="ANK"/>
    <property type="match status" value="3"/>
</dbReference>
<dbReference type="GO" id="GO:0005789">
    <property type="term" value="C:endoplasmic reticulum membrane"/>
    <property type="evidence" value="ECO:0007669"/>
    <property type="project" value="UniProtKB-SubCell"/>
</dbReference>
<feature type="repeat" description="ANK" evidence="15">
    <location>
        <begin position="72"/>
        <end position="104"/>
    </location>
</feature>
<feature type="domain" description="C2" evidence="18">
    <location>
        <begin position="664"/>
        <end position="778"/>
    </location>
</feature>
<keyword evidence="11 17" id="KW-1133">Transmembrane helix</keyword>
<accession>A0A819ZF66</accession>
<dbReference type="InterPro" id="IPR039010">
    <property type="entry name" value="Synaptotagmin_SMP"/>
</dbReference>
<dbReference type="AlphaFoldDB" id="A0A819ZF66"/>
<keyword evidence="6 17" id="KW-0812">Transmembrane</keyword>
<feature type="domain" description="C2" evidence="18">
    <location>
        <begin position="1040"/>
        <end position="1162"/>
    </location>
</feature>
<dbReference type="FunFam" id="2.60.40.150:FF:000025">
    <property type="entry name" value="Extended synaptotagmin 2"/>
    <property type="match status" value="1"/>
</dbReference>
<evidence type="ECO:0000256" key="16">
    <source>
        <dbReference type="SAM" id="MobiDB-lite"/>
    </source>
</evidence>
<dbReference type="InterPro" id="IPR036770">
    <property type="entry name" value="Ankyrin_rpt-contain_sf"/>
</dbReference>
<protein>
    <submittedName>
        <fullName evidence="20">Uncharacterized protein</fullName>
    </submittedName>
</protein>
<dbReference type="GO" id="GO:0005544">
    <property type="term" value="F:calcium-dependent phospholipid binding"/>
    <property type="evidence" value="ECO:0007669"/>
    <property type="project" value="TreeGrafter"/>
</dbReference>
<dbReference type="CDD" id="cd21670">
    <property type="entry name" value="SMP_ESyt"/>
    <property type="match status" value="1"/>
</dbReference>
<dbReference type="PROSITE" id="PS50004">
    <property type="entry name" value="C2"/>
    <property type="match status" value="3"/>
</dbReference>
<keyword evidence="4" id="KW-0813">Transport</keyword>
<evidence type="ECO:0000256" key="8">
    <source>
        <dbReference type="ARBA" id="ARBA00022737"/>
    </source>
</evidence>
<evidence type="ECO:0000256" key="13">
    <source>
        <dbReference type="ARBA" id="ARBA00023121"/>
    </source>
</evidence>
<dbReference type="GO" id="GO:0005886">
    <property type="term" value="C:plasma membrane"/>
    <property type="evidence" value="ECO:0007669"/>
    <property type="project" value="UniProtKB-SubCell"/>
</dbReference>
<feature type="region of interest" description="Disordered" evidence="16">
    <location>
        <begin position="958"/>
        <end position="984"/>
    </location>
</feature>
<dbReference type="PANTHER" id="PTHR45761:SF1">
    <property type="entry name" value="EXTENDED SYNAPTOTAGMIN-LIKE PROTEIN 2, ISOFORM C"/>
    <property type="match status" value="1"/>
</dbReference>
<dbReference type="SUPFAM" id="SSF48403">
    <property type="entry name" value="Ankyrin repeat"/>
    <property type="match status" value="1"/>
</dbReference>
<dbReference type="InterPro" id="IPR031468">
    <property type="entry name" value="SMP_LBD"/>
</dbReference>
<dbReference type="GO" id="GO:0008429">
    <property type="term" value="F:phosphatidylethanolamine binding"/>
    <property type="evidence" value="ECO:0007669"/>
    <property type="project" value="TreeGrafter"/>
</dbReference>
<feature type="region of interest" description="Disordered" evidence="16">
    <location>
        <begin position="364"/>
        <end position="383"/>
    </location>
</feature>
<evidence type="ECO:0000256" key="12">
    <source>
        <dbReference type="ARBA" id="ARBA00023055"/>
    </source>
</evidence>
<dbReference type="PROSITE" id="PS50088">
    <property type="entry name" value="ANK_REPEAT"/>
    <property type="match status" value="2"/>
</dbReference>
<keyword evidence="15" id="KW-0040">ANK repeat</keyword>
<evidence type="ECO:0000313" key="21">
    <source>
        <dbReference type="EMBL" id="CAF4274210.1"/>
    </source>
</evidence>
<keyword evidence="10" id="KW-0106">Calcium</keyword>
<keyword evidence="13" id="KW-0446">Lipid-binding</keyword>
<dbReference type="EMBL" id="CAJOBP010000421">
    <property type="protein sequence ID" value="CAF4176108.1"/>
    <property type="molecule type" value="Genomic_DNA"/>
</dbReference>
<keyword evidence="8" id="KW-0677">Repeat</keyword>
<evidence type="ECO:0000256" key="10">
    <source>
        <dbReference type="ARBA" id="ARBA00022837"/>
    </source>
</evidence>
<evidence type="ECO:0000256" key="2">
    <source>
        <dbReference type="ARBA" id="ARBA00004477"/>
    </source>
</evidence>
<dbReference type="Pfam" id="PF12796">
    <property type="entry name" value="Ank_2"/>
    <property type="match status" value="1"/>
</dbReference>
<reference evidence="20" key="1">
    <citation type="submission" date="2021-02" db="EMBL/GenBank/DDBJ databases">
        <authorList>
            <person name="Nowell W R."/>
        </authorList>
    </citation>
    <scope>NUCLEOTIDE SEQUENCE</scope>
</reference>
<evidence type="ECO:0000256" key="4">
    <source>
        <dbReference type="ARBA" id="ARBA00022448"/>
    </source>
</evidence>
<organism evidence="20 22">
    <name type="scientific">Rotaria socialis</name>
    <dbReference type="NCBI Taxonomy" id="392032"/>
    <lineage>
        <taxon>Eukaryota</taxon>
        <taxon>Metazoa</taxon>
        <taxon>Spiralia</taxon>
        <taxon>Gnathifera</taxon>
        <taxon>Rotifera</taxon>
        <taxon>Eurotatoria</taxon>
        <taxon>Bdelloidea</taxon>
        <taxon>Philodinida</taxon>
        <taxon>Philodinidae</taxon>
        <taxon>Rotaria</taxon>
    </lineage>
</organism>
<feature type="domain" description="SMP-LTD" evidence="19">
    <location>
        <begin position="483"/>
        <end position="660"/>
    </location>
</feature>
<dbReference type="EMBL" id="CAJOBO010000697">
    <property type="protein sequence ID" value="CAF4274210.1"/>
    <property type="molecule type" value="Genomic_DNA"/>
</dbReference>
<dbReference type="Pfam" id="PF17047">
    <property type="entry name" value="SMP_LBD"/>
    <property type="match status" value="1"/>
</dbReference>
<dbReference type="Proteomes" id="UP000663873">
    <property type="component" value="Unassembled WGS sequence"/>
</dbReference>
<evidence type="ECO:0000256" key="6">
    <source>
        <dbReference type="ARBA" id="ARBA00022692"/>
    </source>
</evidence>
<evidence type="ECO:0000256" key="1">
    <source>
        <dbReference type="ARBA" id="ARBA00004202"/>
    </source>
</evidence>
<evidence type="ECO:0000313" key="22">
    <source>
        <dbReference type="Proteomes" id="UP000663873"/>
    </source>
</evidence>
<feature type="domain" description="C2" evidence="18">
    <location>
        <begin position="800"/>
        <end position="921"/>
    </location>
</feature>
<dbReference type="Gene3D" id="1.25.40.20">
    <property type="entry name" value="Ankyrin repeat-containing domain"/>
    <property type="match status" value="1"/>
</dbReference>
<feature type="compositionally biased region" description="Low complexity" evidence="16">
    <location>
        <begin position="365"/>
        <end position="382"/>
    </location>
</feature>
<feature type="transmembrane region" description="Helical" evidence="17">
    <location>
        <begin position="413"/>
        <end position="442"/>
    </location>
</feature>
<dbReference type="InterPro" id="IPR002110">
    <property type="entry name" value="Ankyrin_rpt"/>
</dbReference>
<name>A0A819ZF66_9BILA</name>
<evidence type="ECO:0000256" key="17">
    <source>
        <dbReference type="SAM" id="Phobius"/>
    </source>
</evidence>
<dbReference type="GO" id="GO:0005509">
    <property type="term" value="F:calcium ion binding"/>
    <property type="evidence" value="ECO:0007669"/>
    <property type="project" value="TreeGrafter"/>
</dbReference>
<dbReference type="PROSITE" id="PS50297">
    <property type="entry name" value="ANK_REP_REGION"/>
    <property type="match status" value="2"/>
</dbReference>
<evidence type="ECO:0000259" key="19">
    <source>
        <dbReference type="PROSITE" id="PS51847"/>
    </source>
</evidence>
<keyword evidence="14 17" id="KW-0472">Membrane</keyword>
<feature type="compositionally biased region" description="Polar residues" evidence="16">
    <location>
        <begin position="964"/>
        <end position="984"/>
    </location>
</feature>
<evidence type="ECO:0000259" key="18">
    <source>
        <dbReference type="PROSITE" id="PS50004"/>
    </source>
</evidence>
<dbReference type="Pfam" id="PF00168">
    <property type="entry name" value="C2"/>
    <property type="match status" value="3"/>
</dbReference>
<keyword evidence="12" id="KW-0445">Lipid transport</keyword>
<proteinExistence type="inferred from homology"/>
<comment type="caution">
    <text evidence="20">The sequence shown here is derived from an EMBL/GenBank/DDBJ whole genome shotgun (WGS) entry which is preliminary data.</text>
</comment>
<evidence type="ECO:0000256" key="5">
    <source>
        <dbReference type="ARBA" id="ARBA00022475"/>
    </source>
</evidence>
<dbReference type="PROSITE" id="PS51847">
    <property type="entry name" value="SMP"/>
    <property type="match status" value="1"/>
</dbReference>
<gene>
    <name evidence="21" type="ORF">HFQ381_LOCUS11856</name>
    <name evidence="20" type="ORF">UJA718_LOCUS5008</name>
</gene>
<evidence type="ECO:0000256" key="9">
    <source>
        <dbReference type="ARBA" id="ARBA00022824"/>
    </source>
</evidence>
<keyword evidence="5" id="KW-1003">Cell membrane</keyword>
<feature type="transmembrane region" description="Helical" evidence="17">
    <location>
        <begin position="592"/>
        <end position="612"/>
    </location>
</feature>
<dbReference type="Proteomes" id="UP000663851">
    <property type="component" value="Unassembled WGS sequence"/>
</dbReference>
<evidence type="ECO:0000256" key="7">
    <source>
        <dbReference type="ARBA" id="ARBA00022723"/>
    </source>
</evidence>
<keyword evidence="22" id="KW-1185">Reference proteome</keyword>
<feature type="repeat" description="ANK" evidence="15">
    <location>
        <begin position="38"/>
        <end position="70"/>
    </location>
</feature>
<keyword evidence="9" id="KW-0256">Endoplasmic reticulum</keyword>
<dbReference type="SUPFAM" id="SSF49562">
    <property type="entry name" value="C2 domain (Calcium/lipid-binding domain, CaLB)"/>
    <property type="match status" value="3"/>
</dbReference>
<dbReference type="InterPro" id="IPR000008">
    <property type="entry name" value="C2_dom"/>
</dbReference>
<keyword evidence="7" id="KW-0479">Metal-binding</keyword>
<dbReference type="InterPro" id="IPR035892">
    <property type="entry name" value="C2_domain_sf"/>
</dbReference>
<dbReference type="InterPro" id="IPR051634">
    <property type="entry name" value="Extended_Synaptotagmin"/>
</dbReference>
<dbReference type="PANTHER" id="PTHR45761">
    <property type="entry name" value="EXTENDED SYNAPTOTAGMIN-LIKE PROTEIN 2, ISOFORM C"/>
    <property type="match status" value="1"/>
</dbReference>
<dbReference type="Gene3D" id="2.60.40.150">
    <property type="entry name" value="C2 domain"/>
    <property type="match status" value="3"/>
</dbReference>
<sequence length="1188" mass="133673">MALDSGEKTIIDYTTEGSFEDVERLLKAHVPVDVHDEHGMTPLQHAAFKGHTKICSLLLAHGADVNDHEHDQGYTALMFGALSGNSEVIRILLEAGAKSHQINRIGRTAAQLAAFTGQKHCVDTINNYVTLEDLKYYTTPQGQEAESKLPESCVQGFQLLLITTNFNPVHLLNIVCKYPELYQPKSNLKRISNTLSFIIERSLDPYHTTEPNDILAIKSHYIKTFIDAILEKNSDDINKVCGDLCKKFAHGTENDDFRMFEEKFIRETIRDFPFKQCPLLQQLVRLIASVVLMPNSFVHFQGQNPSALSVLTTTLNGRTLGEEVSNRCDACSQLNASRRCTACKSIFYIMDSFVSNLQKKLVSDTPNTNSEPTPSTTSNESNSFRKLQIPQAKIGLGSTEADLISLLKRYLEIVGLVVIVWILGYFHLSVSWILLVVLIYLFRQRQRALFKERHKMLNEINNNEEQYIKARLDELPSWVFFPDVERAEWLNRIIKQAWPYANKYLDKAIFHDIIIPMIRGTSPALADFNFQKLDLGDIPPRIGGIKVYTDNVRDQIMMDIEVFYAGDARIKSKVKGIVCGIKDIQFVGDLRIILSPLINTIPLVGAVTYFFLRKPSIDFKLTDAGTLVDIPGLNDLMLVQINDIVASMMVLPNRQVFPLVTDIQIGHLRWSNPQGVVRVIVIQAKELIKADITLLGKGKSDPFVKVKAQGNIEYKTKTINNTTEPQWNEVFEFAVEQYESDSVVLEVYDEDPGKDDFLGRAEFPINTLTDKEAVDTWLTLKDVKKGSINVCLQYFSLSTQKSALDIIEQTNNKMIKYGALSKALLVIYIDRCTNLPTSKKTHREPNPFCRIKVDAVERKTQTFESQTNPSFEHISQILCANPVQQQLTIDVCDARSNNDIIGFFQLPIKQIFDTDSMTIDTQAFPLRSSSEPLDNVTIVIRLSLHILFPGHSSSLNQISPSNSFRSVDSNTTANAQQSASKDSLNQVLHEDKTSTQATTSNLQQVASPVSQIVQSGKVSSTSSNSKTYLVSNDPDLQSTPHGQIKLGIQYAPNRKSLSVTVCACKNLTNVHSQNLPDPYVRVNLLPDFKKDKKKTKSIHDTINPVYDDLFEWSASLVDIHRQHLHISVKNNSPLFAQEQTYMGEVEIDLSNLDGEKSSVAWYALQEPNTSPAGLLKIKYDGEELKTRQ</sequence>